<dbReference type="EMBL" id="JBICCN010000391">
    <property type="protein sequence ID" value="KAL3071418.1"/>
    <property type="molecule type" value="Genomic_DNA"/>
</dbReference>
<organism evidence="2 3">
    <name type="scientific">Heterodera schachtii</name>
    <name type="common">Sugarbeet cyst nematode worm</name>
    <name type="synonym">Tylenchus schachtii</name>
    <dbReference type="NCBI Taxonomy" id="97005"/>
    <lineage>
        <taxon>Eukaryota</taxon>
        <taxon>Metazoa</taxon>
        <taxon>Ecdysozoa</taxon>
        <taxon>Nematoda</taxon>
        <taxon>Chromadorea</taxon>
        <taxon>Rhabditida</taxon>
        <taxon>Tylenchina</taxon>
        <taxon>Tylenchomorpha</taxon>
        <taxon>Tylenchoidea</taxon>
        <taxon>Heteroderidae</taxon>
        <taxon>Heteroderinae</taxon>
        <taxon>Heterodera</taxon>
    </lineage>
</organism>
<feature type="domain" description="MATH" evidence="1">
    <location>
        <begin position="225"/>
        <end position="357"/>
    </location>
</feature>
<accession>A0ABD2IE21</accession>
<dbReference type="PANTHER" id="PTHR45774">
    <property type="entry name" value="BTB/POZ DOMAIN-CONTAINING"/>
    <property type="match status" value="1"/>
</dbReference>
<dbReference type="AlphaFoldDB" id="A0ABD2IE21"/>
<dbReference type="Pfam" id="PF22486">
    <property type="entry name" value="MATH_2"/>
    <property type="match status" value="1"/>
</dbReference>
<sequence>MLSTGEYADLQFLVGDGDAKEATTANCPVVEVPDVETAAFKVMLRFIYTDELSGLNGDNAMAVLYAAKKYNIPALVDAALQIPISKLRNVFFAFAQARLFDLENFVNDCLRYIDENADDLLKSESFLKIDQKLLCEILERDQLKMREEISIWEANSTGTFYEHVYSNESSNSPGFTNFISFAEMVDPSNCFSSGEEYKVTVAIDLSVKNEKIDKSILLLDPCKSTGTVTLEIEKMSEFAREVLLSGRKSEAVTYIKGLPWKILAQINQRTESTKKCLGIFLFCAAPKEENWSCKCSATIRIVSKKCDWMDLWKECNTHVMNNENSGWGLKQFISLAHLMDPSNGFYNQKEDRVTLAIDFSVKEAKTENKS</sequence>
<reference evidence="2 3" key="1">
    <citation type="submission" date="2024-10" db="EMBL/GenBank/DDBJ databases">
        <authorList>
            <person name="Kim D."/>
        </authorList>
    </citation>
    <scope>NUCLEOTIDE SEQUENCE [LARGE SCALE GENOMIC DNA]</scope>
    <source>
        <strain evidence="2">Taebaek</strain>
    </source>
</reference>
<protein>
    <recommendedName>
        <fullName evidence="1">MATH domain-containing protein</fullName>
    </recommendedName>
</protein>
<dbReference type="SMART" id="SM00061">
    <property type="entry name" value="MATH"/>
    <property type="match status" value="1"/>
</dbReference>
<dbReference type="Gene3D" id="2.60.210.10">
    <property type="entry name" value="Apoptosis, Tumor Necrosis Factor Receptor Associated Protein 2, Chain A"/>
    <property type="match status" value="1"/>
</dbReference>
<dbReference type="SUPFAM" id="SSF49599">
    <property type="entry name" value="TRAF domain-like"/>
    <property type="match status" value="1"/>
</dbReference>
<dbReference type="InterPro" id="IPR008974">
    <property type="entry name" value="TRAF-like"/>
</dbReference>
<evidence type="ECO:0000259" key="1">
    <source>
        <dbReference type="PROSITE" id="PS50144"/>
    </source>
</evidence>
<dbReference type="InterPro" id="IPR000210">
    <property type="entry name" value="BTB/POZ_dom"/>
</dbReference>
<keyword evidence="3" id="KW-1185">Reference proteome</keyword>
<dbReference type="PANTHER" id="PTHR45774:SF3">
    <property type="entry name" value="BTB (POZ) DOMAIN-CONTAINING 2B-RELATED"/>
    <property type="match status" value="1"/>
</dbReference>
<gene>
    <name evidence="2" type="ORF">niasHS_016702</name>
</gene>
<evidence type="ECO:0000313" key="3">
    <source>
        <dbReference type="Proteomes" id="UP001620645"/>
    </source>
</evidence>
<dbReference type="InterPro" id="IPR011705">
    <property type="entry name" value="BACK"/>
</dbReference>
<evidence type="ECO:0000313" key="2">
    <source>
        <dbReference type="EMBL" id="KAL3071418.1"/>
    </source>
</evidence>
<dbReference type="Proteomes" id="UP001620645">
    <property type="component" value="Unassembled WGS sequence"/>
</dbReference>
<proteinExistence type="predicted"/>
<dbReference type="PROSITE" id="PS50144">
    <property type="entry name" value="MATH"/>
    <property type="match status" value="1"/>
</dbReference>
<name>A0ABD2IE21_HETSC</name>
<dbReference type="SUPFAM" id="SSF54695">
    <property type="entry name" value="POZ domain"/>
    <property type="match status" value="1"/>
</dbReference>
<dbReference type="Gene3D" id="1.25.40.420">
    <property type="match status" value="1"/>
</dbReference>
<dbReference type="Pfam" id="PF07707">
    <property type="entry name" value="BACK"/>
    <property type="match status" value="1"/>
</dbReference>
<comment type="caution">
    <text evidence="2">The sequence shown here is derived from an EMBL/GenBank/DDBJ whole genome shotgun (WGS) entry which is preliminary data.</text>
</comment>
<dbReference type="InterPro" id="IPR011333">
    <property type="entry name" value="SKP1/BTB/POZ_sf"/>
</dbReference>
<dbReference type="Gene3D" id="3.30.710.10">
    <property type="entry name" value="Potassium Channel Kv1.1, Chain A"/>
    <property type="match status" value="1"/>
</dbReference>
<dbReference type="InterPro" id="IPR002083">
    <property type="entry name" value="MATH/TRAF_dom"/>
</dbReference>
<dbReference type="Pfam" id="PF00651">
    <property type="entry name" value="BTB"/>
    <property type="match status" value="1"/>
</dbReference>